<keyword evidence="5" id="KW-1185">Reference proteome</keyword>
<proteinExistence type="predicted"/>
<reference evidence="3" key="2">
    <citation type="submission" date="2024-04" db="EMBL/GenBank/DDBJ databases">
        <authorList>
            <person name="Chen Y."/>
            <person name="Shah S."/>
            <person name="Dougan E. K."/>
            <person name="Thang M."/>
            <person name="Chan C."/>
        </authorList>
    </citation>
    <scope>NUCLEOTIDE SEQUENCE [LARGE SCALE GENOMIC DNA]</scope>
</reference>
<evidence type="ECO:0000256" key="1">
    <source>
        <dbReference type="SAM" id="MobiDB-lite"/>
    </source>
</evidence>
<dbReference type="EMBL" id="CAMXCT010000810">
    <property type="protein sequence ID" value="CAI3983522.1"/>
    <property type="molecule type" value="Genomic_DNA"/>
</dbReference>
<dbReference type="EMBL" id="CAMXCT030000810">
    <property type="protein sequence ID" value="CAL4770834.1"/>
    <property type="molecule type" value="Genomic_DNA"/>
</dbReference>
<evidence type="ECO:0000313" key="2">
    <source>
        <dbReference type="EMBL" id="CAI3983522.1"/>
    </source>
</evidence>
<name>A0A9P1C153_9DINO</name>
<comment type="caution">
    <text evidence="2">The sequence shown here is derived from an EMBL/GenBank/DDBJ whole genome shotgun (WGS) entry which is preliminary data.</text>
</comment>
<evidence type="ECO:0000313" key="4">
    <source>
        <dbReference type="EMBL" id="CAL4770834.1"/>
    </source>
</evidence>
<dbReference type="Proteomes" id="UP001152797">
    <property type="component" value="Unassembled WGS sequence"/>
</dbReference>
<organism evidence="2">
    <name type="scientific">Cladocopium goreaui</name>
    <dbReference type="NCBI Taxonomy" id="2562237"/>
    <lineage>
        <taxon>Eukaryota</taxon>
        <taxon>Sar</taxon>
        <taxon>Alveolata</taxon>
        <taxon>Dinophyceae</taxon>
        <taxon>Suessiales</taxon>
        <taxon>Symbiodiniaceae</taxon>
        <taxon>Cladocopium</taxon>
    </lineage>
</organism>
<reference evidence="2" key="1">
    <citation type="submission" date="2022-10" db="EMBL/GenBank/DDBJ databases">
        <authorList>
            <person name="Chen Y."/>
            <person name="Dougan E. K."/>
            <person name="Chan C."/>
            <person name="Rhodes N."/>
            <person name="Thang M."/>
        </authorList>
    </citation>
    <scope>NUCLEOTIDE SEQUENCE</scope>
</reference>
<evidence type="ECO:0000313" key="3">
    <source>
        <dbReference type="EMBL" id="CAL1136897.1"/>
    </source>
</evidence>
<dbReference type="AlphaFoldDB" id="A0A9P1C153"/>
<sequence length="1127" mass="128300">MANVDVNFVESFRHQLGERDGILSYEEAIVQVSGQRLLGPQQKPLKSNRPKGDVCLIDLPIRDLHSHGGKLEQFVDIIQNHPVEGEISINADFLDNLLYKHAVQAKYSALPKPFCLKAEPKVPYSMQFVIVPSYLPPDEDHAYVDIFKHVYLHKNKILSSECISCCHGIPVRFDWGSQVRLGLTGMNYMLDRVGGMQVRLWTIQPKFEKKVTLDQTAREAGYHFIRDHGPRSNNRNQFMEWTDEQVHLAGGPLEGWHEGKVKEALHNYYRGRQNAKTLEYWPLTLKSFSAWFLDDVIVHMLPSMRQHSITWIGRTRVGKSVGSKTILFAQSRFEITEADRTDLTPSIVTAKHLDFFKAEPITKFKPGVFDDGMLQRMDSSFLKAFLNPSEEDATVWARYSSAQFDQGAGCHACNNPYNDVVEEQLFQEMQKKGASSISHKGFLDIIAPSFTAVEDKEDMAAILARTHVILLTENGVYHRVSNTQKVDVPFIQWPEASIKDILAAEHKPIFKAYRQNPSGHSLPENYHADAIWSQELLRKLLNGESVPRTITIRMGNLFSAEVSEVQQAPRLLPASEMATKVKKEREVNFFKNLKRSNFGIIDLDSPSPPKRVRSTSAPSVPNPDDLPGMSVENEFPEVEETDEFKIELEKMVELEMMEDADAFYNAEKYVCHDIACSLDFLHGLPHSYLERHFKSKLPSIRLSLHRPAVCIPQTLSCSLTVLLLIDIMPKKIMKAVKNKPQVWPAPKKGKARTFMKSNAPMKKCKPVPYVRHPGVQTKFRKERVHFGVSVQGLISMRPRALFRCLQKNGILLDWRGQTCPHCGAGSLQPLRFFKDRKVWAHKCTAKLCRKYVQPHDFHPIFHHGRGASYTPLGHQAAVLCCALAGVPATSAPVILGMNHKPVSRIYNNLEIARSRHVLQKQKEIHFGARHKWCDVEADEVDIGKEVDLQHKRAKWEQWGGIVERGQPSTLVLFRLPPKTTAVRSPGPGPITKRDWKPIAHKFLENRDVILHTDGAKTYKMKLSGVVHDNVVHKKKQVLVKGKPVWVKPHYTKVWKHKLPNGKSVTVKAGTQIIDRFWGHLRAALKHAPRKVGSIALARKVRAAQWTYWHRSQNFWDATGQMLQDLRV</sequence>
<dbReference type="EMBL" id="CAMXCT020000810">
    <property type="protein sequence ID" value="CAL1136897.1"/>
    <property type="molecule type" value="Genomic_DNA"/>
</dbReference>
<evidence type="ECO:0000313" key="5">
    <source>
        <dbReference type="Proteomes" id="UP001152797"/>
    </source>
</evidence>
<protein>
    <submittedName>
        <fullName evidence="4">Copia protein</fullName>
    </submittedName>
</protein>
<feature type="region of interest" description="Disordered" evidence="1">
    <location>
        <begin position="604"/>
        <end position="630"/>
    </location>
</feature>
<dbReference type="OrthoDB" id="416076at2759"/>
<gene>
    <name evidence="2" type="ORF">C1SCF055_LOCUS11127</name>
</gene>
<accession>A0A9P1C153</accession>